<dbReference type="GO" id="GO:0005576">
    <property type="term" value="C:extracellular region"/>
    <property type="evidence" value="ECO:0007669"/>
    <property type="project" value="InterPro"/>
</dbReference>
<dbReference type="VEuPathDB" id="FungiDB:SDRG_09458"/>
<dbReference type="Pfam" id="PF00734">
    <property type="entry name" value="CBM_1"/>
    <property type="match status" value="1"/>
</dbReference>
<dbReference type="GO" id="GO:0030248">
    <property type="term" value="F:cellulose binding"/>
    <property type="evidence" value="ECO:0007669"/>
    <property type="project" value="InterPro"/>
</dbReference>
<name>T0RKN6_SAPDV</name>
<evidence type="ECO:0000313" key="5">
    <source>
        <dbReference type="Proteomes" id="UP000030762"/>
    </source>
</evidence>
<evidence type="ECO:0000313" key="4">
    <source>
        <dbReference type="EMBL" id="EQC32928.1"/>
    </source>
</evidence>
<accession>T0RKN6</accession>
<dbReference type="AlphaFoldDB" id="T0RKN6"/>
<reference evidence="4 5" key="1">
    <citation type="submission" date="2012-04" db="EMBL/GenBank/DDBJ databases">
        <title>The Genome Sequence of Saprolegnia declina VS20.</title>
        <authorList>
            <consortium name="The Broad Institute Genome Sequencing Platform"/>
            <person name="Russ C."/>
            <person name="Nusbaum C."/>
            <person name="Tyler B."/>
            <person name="van West P."/>
            <person name="Dieguez-Uribeondo J."/>
            <person name="de Bruijn I."/>
            <person name="Tripathy S."/>
            <person name="Jiang R."/>
            <person name="Young S.K."/>
            <person name="Zeng Q."/>
            <person name="Gargeya S."/>
            <person name="Fitzgerald M."/>
            <person name="Haas B."/>
            <person name="Abouelleil A."/>
            <person name="Alvarado L."/>
            <person name="Arachchi H.M."/>
            <person name="Berlin A."/>
            <person name="Chapman S.B."/>
            <person name="Goldberg J."/>
            <person name="Griggs A."/>
            <person name="Gujja S."/>
            <person name="Hansen M."/>
            <person name="Howarth C."/>
            <person name="Imamovic A."/>
            <person name="Larimer J."/>
            <person name="McCowen C."/>
            <person name="Montmayeur A."/>
            <person name="Murphy C."/>
            <person name="Neiman D."/>
            <person name="Pearson M."/>
            <person name="Priest M."/>
            <person name="Roberts A."/>
            <person name="Saif S."/>
            <person name="Shea T."/>
            <person name="Sisk P."/>
            <person name="Sykes S."/>
            <person name="Wortman J."/>
            <person name="Nusbaum C."/>
            <person name="Birren B."/>
        </authorList>
    </citation>
    <scope>NUCLEOTIDE SEQUENCE [LARGE SCALE GENOMIC DNA]</scope>
    <source>
        <strain evidence="4 5">VS20</strain>
    </source>
</reference>
<dbReference type="GO" id="GO:0005975">
    <property type="term" value="P:carbohydrate metabolic process"/>
    <property type="evidence" value="ECO:0007669"/>
    <property type="project" value="InterPro"/>
</dbReference>
<dbReference type="EMBL" id="JH767161">
    <property type="protein sequence ID" value="EQC32928.1"/>
    <property type="molecule type" value="Genomic_DNA"/>
</dbReference>
<protein>
    <recommendedName>
        <fullName evidence="3">CBM1 domain-containing protein</fullName>
    </recommendedName>
</protein>
<dbReference type="InterPro" id="IPR035971">
    <property type="entry name" value="CBD_sf"/>
</dbReference>
<sequence>MQPTSLLLLALSSVAAASCGVNYGTCSAESRCCESALFECVPRGSQHDKFVCEPTWGSTMHAQADHVGLWAQCGGKDFTGSRKCPPGSACVTVNEHYAQCQATATDAKHLPTYAQCGGRNNDFDAQGKVCRDEDTCFRFNAHFWQCLPRNLAFF</sequence>
<proteinExistence type="predicted"/>
<gene>
    <name evidence="4" type="ORF">SDRG_09458</name>
</gene>
<dbReference type="OMA" id="CCESALF"/>
<feature type="domain" description="CBM1" evidence="3">
    <location>
        <begin position="65"/>
        <end position="101"/>
    </location>
</feature>
<dbReference type="PROSITE" id="PS51164">
    <property type="entry name" value="CBM1_2"/>
    <property type="match status" value="1"/>
</dbReference>
<dbReference type="RefSeq" id="XP_008613614.1">
    <property type="nucleotide sequence ID" value="XM_008615392.1"/>
</dbReference>
<dbReference type="SMART" id="SM00236">
    <property type="entry name" value="fCBD"/>
    <property type="match status" value="2"/>
</dbReference>
<organism evidence="4 5">
    <name type="scientific">Saprolegnia diclina (strain VS20)</name>
    <dbReference type="NCBI Taxonomy" id="1156394"/>
    <lineage>
        <taxon>Eukaryota</taxon>
        <taxon>Sar</taxon>
        <taxon>Stramenopiles</taxon>
        <taxon>Oomycota</taxon>
        <taxon>Saprolegniomycetes</taxon>
        <taxon>Saprolegniales</taxon>
        <taxon>Saprolegniaceae</taxon>
        <taxon>Saprolegnia</taxon>
    </lineage>
</organism>
<feature type="signal peptide" evidence="2">
    <location>
        <begin position="1"/>
        <end position="17"/>
    </location>
</feature>
<dbReference type="OrthoDB" id="2119228at2759"/>
<evidence type="ECO:0000256" key="2">
    <source>
        <dbReference type="SAM" id="SignalP"/>
    </source>
</evidence>
<dbReference type="InterPro" id="IPR000254">
    <property type="entry name" value="CBD"/>
</dbReference>
<feature type="chain" id="PRO_5004571419" description="CBM1 domain-containing protein" evidence="2">
    <location>
        <begin position="18"/>
        <end position="154"/>
    </location>
</feature>
<keyword evidence="1 2" id="KW-0732">Signal</keyword>
<dbReference type="eggNOG" id="ENOG502T0RC">
    <property type="taxonomic scope" value="Eukaryota"/>
</dbReference>
<dbReference type="SUPFAM" id="SSF57180">
    <property type="entry name" value="Cellulose-binding domain"/>
    <property type="match status" value="1"/>
</dbReference>
<dbReference type="Proteomes" id="UP000030762">
    <property type="component" value="Unassembled WGS sequence"/>
</dbReference>
<dbReference type="InParanoid" id="T0RKN6"/>
<evidence type="ECO:0000256" key="1">
    <source>
        <dbReference type="ARBA" id="ARBA00022729"/>
    </source>
</evidence>
<keyword evidence="5" id="KW-1185">Reference proteome</keyword>
<evidence type="ECO:0000259" key="3">
    <source>
        <dbReference type="PROSITE" id="PS51164"/>
    </source>
</evidence>
<dbReference type="GeneID" id="19950185"/>